<keyword evidence="3" id="KW-1185">Reference proteome</keyword>
<dbReference type="AlphaFoldDB" id="A0A918GQT5"/>
<dbReference type="EMBL" id="BMSL01000019">
    <property type="protein sequence ID" value="GGS55422.1"/>
    <property type="molecule type" value="Genomic_DNA"/>
</dbReference>
<feature type="compositionally biased region" description="Basic and acidic residues" evidence="1">
    <location>
        <begin position="19"/>
        <end position="39"/>
    </location>
</feature>
<evidence type="ECO:0000313" key="3">
    <source>
        <dbReference type="Proteomes" id="UP000653493"/>
    </source>
</evidence>
<gene>
    <name evidence="2" type="ORF">GCM10010238_50990</name>
</gene>
<feature type="region of interest" description="Disordered" evidence="1">
    <location>
        <begin position="17"/>
        <end position="39"/>
    </location>
</feature>
<evidence type="ECO:0000256" key="1">
    <source>
        <dbReference type="SAM" id="MobiDB-lite"/>
    </source>
</evidence>
<protein>
    <submittedName>
        <fullName evidence="2">Uncharacterized protein</fullName>
    </submittedName>
</protein>
<name>A0A918GQT5_STRGD</name>
<feature type="compositionally biased region" description="Basic residues" evidence="1">
    <location>
        <begin position="125"/>
        <end position="137"/>
    </location>
</feature>
<reference evidence="2" key="1">
    <citation type="journal article" date="2014" name="Int. J. Syst. Evol. Microbiol.">
        <title>Complete genome sequence of Corynebacterium casei LMG S-19264T (=DSM 44701T), isolated from a smear-ripened cheese.</title>
        <authorList>
            <consortium name="US DOE Joint Genome Institute (JGI-PGF)"/>
            <person name="Walter F."/>
            <person name="Albersmeier A."/>
            <person name="Kalinowski J."/>
            <person name="Ruckert C."/>
        </authorList>
    </citation>
    <scope>NUCLEOTIDE SEQUENCE</scope>
    <source>
        <strain evidence="2">JCM 4234</strain>
    </source>
</reference>
<comment type="caution">
    <text evidence="2">The sequence shown here is derived from an EMBL/GenBank/DDBJ whole genome shotgun (WGS) entry which is preliminary data.</text>
</comment>
<proteinExistence type="predicted"/>
<accession>A0A918GQT5</accession>
<feature type="region of interest" description="Disordered" evidence="1">
    <location>
        <begin position="116"/>
        <end position="137"/>
    </location>
</feature>
<sequence length="137" mass="14573">MSLQQLADLRFQGSALSVDGRERTGQGRGHEIEGAGARDDHGLLVERVEHLVDQSAGHAWSLGPDHLSRLAVSGFPRGGWGSVAFRQPGHGGVVRARAQDVFQAGVELGEQAACPVGGGWPRLRGPGRSRPARSVRR</sequence>
<reference evidence="2" key="2">
    <citation type="submission" date="2020-09" db="EMBL/GenBank/DDBJ databases">
        <authorList>
            <person name="Sun Q."/>
            <person name="Ohkuma M."/>
        </authorList>
    </citation>
    <scope>NUCLEOTIDE SEQUENCE</scope>
    <source>
        <strain evidence="2">JCM 4234</strain>
    </source>
</reference>
<dbReference type="Proteomes" id="UP000653493">
    <property type="component" value="Unassembled WGS sequence"/>
</dbReference>
<organism evidence="2 3">
    <name type="scientific">Streptomyces griseoviridis</name>
    <dbReference type="NCBI Taxonomy" id="45398"/>
    <lineage>
        <taxon>Bacteria</taxon>
        <taxon>Bacillati</taxon>
        <taxon>Actinomycetota</taxon>
        <taxon>Actinomycetes</taxon>
        <taxon>Kitasatosporales</taxon>
        <taxon>Streptomycetaceae</taxon>
        <taxon>Streptomyces</taxon>
    </lineage>
</organism>
<evidence type="ECO:0000313" key="2">
    <source>
        <dbReference type="EMBL" id="GGS55422.1"/>
    </source>
</evidence>